<feature type="compositionally biased region" description="Polar residues" evidence="1">
    <location>
        <begin position="194"/>
        <end position="212"/>
    </location>
</feature>
<dbReference type="InterPro" id="IPR042422">
    <property type="entry name" value="CC103"/>
</dbReference>
<feature type="domain" description="Dynein attachment factor N-terminal" evidence="2">
    <location>
        <begin position="124"/>
        <end position="191"/>
    </location>
</feature>
<evidence type="ECO:0000259" key="2">
    <source>
        <dbReference type="Pfam" id="PF15867"/>
    </source>
</evidence>
<dbReference type="Proteomes" id="UP001460270">
    <property type="component" value="Unassembled WGS sequence"/>
</dbReference>
<proteinExistence type="predicted"/>
<dbReference type="InterPro" id="IPR031733">
    <property type="entry name" value="Dynein_attach_N"/>
</dbReference>
<dbReference type="PANTHER" id="PTHR28572:SF1">
    <property type="entry name" value="COILED-COIL DOMAIN-CONTAINING PROTEIN 103"/>
    <property type="match status" value="1"/>
</dbReference>
<organism evidence="3 4">
    <name type="scientific">Mugilogobius chulae</name>
    <name type="common">yellowstripe goby</name>
    <dbReference type="NCBI Taxonomy" id="88201"/>
    <lineage>
        <taxon>Eukaryota</taxon>
        <taxon>Metazoa</taxon>
        <taxon>Chordata</taxon>
        <taxon>Craniata</taxon>
        <taxon>Vertebrata</taxon>
        <taxon>Euteleostomi</taxon>
        <taxon>Actinopterygii</taxon>
        <taxon>Neopterygii</taxon>
        <taxon>Teleostei</taxon>
        <taxon>Neoteleostei</taxon>
        <taxon>Acanthomorphata</taxon>
        <taxon>Gobiaria</taxon>
        <taxon>Gobiiformes</taxon>
        <taxon>Gobioidei</taxon>
        <taxon>Gobiidae</taxon>
        <taxon>Gobionellinae</taxon>
        <taxon>Mugilogobius</taxon>
    </lineage>
</organism>
<dbReference type="GO" id="GO:0005576">
    <property type="term" value="C:extracellular region"/>
    <property type="evidence" value="ECO:0007669"/>
    <property type="project" value="GOC"/>
</dbReference>
<dbReference type="Pfam" id="PF15867">
    <property type="entry name" value="Dynein_attach_N"/>
    <property type="match status" value="1"/>
</dbReference>
<comment type="caution">
    <text evidence="3">The sequence shown here is derived from an EMBL/GenBank/DDBJ whole genome shotgun (WGS) entry which is preliminary data.</text>
</comment>
<dbReference type="GO" id="GO:0036157">
    <property type="term" value="C:outer dynein arm"/>
    <property type="evidence" value="ECO:0007669"/>
    <property type="project" value="InterPro"/>
</dbReference>
<evidence type="ECO:0000313" key="4">
    <source>
        <dbReference type="Proteomes" id="UP001460270"/>
    </source>
</evidence>
<dbReference type="GO" id="GO:0036159">
    <property type="term" value="P:inner dynein arm assembly"/>
    <property type="evidence" value="ECO:0007669"/>
    <property type="project" value="TreeGrafter"/>
</dbReference>
<evidence type="ECO:0000256" key="1">
    <source>
        <dbReference type="SAM" id="MobiDB-lite"/>
    </source>
</evidence>
<reference evidence="4" key="1">
    <citation type="submission" date="2024-04" db="EMBL/GenBank/DDBJ databases">
        <title>Salinicola lusitanus LLJ914,a marine bacterium isolated from the Okinawa Trough.</title>
        <authorList>
            <person name="Li J."/>
        </authorList>
    </citation>
    <scope>NUCLEOTIDE SEQUENCE [LARGE SCALE GENOMIC DNA]</scope>
</reference>
<dbReference type="PANTHER" id="PTHR28572">
    <property type="entry name" value="COILED-COIL DOMAIN-CONTAINING PROTEIN 103"/>
    <property type="match status" value="1"/>
</dbReference>
<dbReference type="GO" id="GO:0003351">
    <property type="term" value="P:epithelial cilium movement involved in extracellular fluid movement"/>
    <property type="evidence" value="ECO:0007669"/>
    <property type="project" value="TreeGrafter"/>
</dbReference>
<name>A0AAW0Q8W6_9GOBI</name>
<gene>
    <name evidence="3" type="ORF">WMY93_000035</name>
</gene>
<dbReference type="GO" id="GO:0007368">
    <property type="term" value="P:determination of left/right symmetry"/>
    <property type="evidence" value="ECO:0007669"/>
    <property type="project" value="TreeGrafter"/>
</dbReference>
<dbReference type="EMBL" id="JBBPFD010000001">
    <property type="protein sequence ID" value="KAK7944307.1"/>
    <property type="molecule type" value="Genomic_DNA"/>
</dbReference>
<protein>
    <recommendedName>
        <fullName evidence="2">Dynein attachment factor N-terminal domain-containing protein</fullName>
    </recommendedName>
</protein>
<keyword evidence="4" id="KW-1185">Reference proteome</keyword>
<feature type="region of interest" description="Disordered" evidence="1">
    <location>
        <begin position="178"/>
        <end position="232"/>
    </location>
</feature>
<dbReference type="AlphaFoldDB" id="A0AAW0Q8W6"/>
<accession>A0AAW0Q8W6</accession>
<evidence type="ECO:0000313" key="3">
    <source>
        <dbReference type="EMBL" id="KAK7944307.1"/>
    </source>
</evidence>
<sequence>MEVVSGEPLFTSARSKLCRRCCRENVPPGGEAENKNTWRESCSILSFGSTEQTELSHIASTSFSTDAPVIRRGDTEEQIWTLLIVWLNRFYNLSCDAGEKLEMSVRVKSGGEETVMSAPDRGLIDFRALEKELRGSLRSEEKYQRENAAKLRAVNQRVGSYDEFRSLVLASHLKPLEKHDLQGAPRKQPWNPVSAGNGTRHMTSGSPAGNQVKSEDQTRTRTRTRKNTENNQ</sequence>